<comment type="caution">
    <text evidence="1">The sequence shown here is derived from an EMBL/GenBank/DDBJ whole genome shotgun (WGS) entry which is preliminary data.</text>
</comment>
<evidence type="ECO:0000313" key="2">
    <source>
        <dbReference type="Proteomes" id="UP000708208"/>
    </source>
</evidence>
<dbReference type="AlphaFoldDB" id="A0A8J2KNP9"/>
<name>A0A8J2KNP9_9HEXA</name>
<accession>A0A8J2KNP9</accession>
<feature type="non-terminal residue" evidence="1">
    <location>
        <position position="39"/>
    </location>
</feature>
<reference evidence="1" key="1">
    <citation type="submission" date="2021-06" db="EMBL/GenBank/DDBJ databases">
        <authorList>
            <person name="Hodson N. C."/>
            <person name="Mongue J. A."/>
            <person name="Jaron S. K."/>
        </authorList>
    </citation>
    <scope>NUCLEOTIDE SEQUENCE</scope>
</reference>
<feature type="non-terminal residue" evidence="1">
    <location>
        <position position="1"/>
    </location>
</feature>
<organism evidence="1 2">
    <name type="scientific">Allacma fusca</name>
    <dbReference type="NCBI Taxonomy" id="39272"/>
    <lineage>
        <taxon>Eukaryota</taxon>
        <taxon>Metazoa</taxon>
        <taxon>Ecdysozoa</taxon>
        <taxon>Arthropoda</taxon>
        <taxon>Hexapoda</taxon>
        <taxon>Collembola</taxon>
        <taxon>Symphypleona</taxon>
        <taxon>Sminthuridae</taxon>
        <taxon>Allacma</taxon>
    </lineage>
</organism>
<proteinExistence type="predicted"/>
<gene>
    <name evidence="1" type="ORF">AFUS01_LOCUS28390</name>
</gene>
<evidence type="ECO:0000313" key="1">
    <source>
        <dbReference type="EMBL" id="CAG7817850.1"/>
    </source>
</evidence>
<dbReference type="Proteomes" id="UP000708208">
    <property type="component" value="Unassembled WGS sequence"/>
</dbReference>
<sequence length="39" mass="4576">KKTSFHPSKFSRCGGEYCFGRTFPDLLRVTTHLRKFHCS</sequence>
<dbReference type="EMBL" id="CAJVCH010405352">
    <property type="protein sequence ID" value="CAG7817850.1"/>
    <property type="molecule type" value="Genomic_DNA"/>
</dbReference>
<keyword evidence="2" id="KW-1185">Reference proteome</keyword>
<protein>
    <submittedName>
        <fullName evidence="1">Uncharacterized protein</fullName>
    </submittedName>
</protein>